<name>A0A4Y8CNB5_9HELO</name>
<sequence length="289" mass="31737">MYEQGDIFSETSASIRTAPSSICAMEACDPRSYFDFLGDYHDNSSEPSKLLFSLCNEEGSSNVHRAHFLIEKVRLVPKDIAKFRKWAEKLDESDDQVPFTLCFADGTTATVNAVIGADGVKNHVWQSILGVENPESHAGYSYKYVYRGLILMEKAIAELGEDMAANAEIHLGPEGHVITFPVDKGETINSTRAATKQDALNDYACWSKNIIHIISLLNGDVDICAIFDILDHLPSTHAKERKIIIGNAAHGTSSHHVSGASFDIEDSTLLAEMLAKLAPRTRKGLRAVL</sequence>
<evidence type="ECO:0000256" key="2">
    <source>
        <dbReference type="ARBA" id="ARBA00022827"/>
    </source>
</evidence>
<dbReference type="SUPFAM" id="SSF51905">
    <property type="entry name" value="FAD/NAD(P)-binding domain"/>
    <property type="match status" value="1"/>
</dbReference>
<dbReference type="AlphaFoldDB" id="A0A4Y8CNB5"/>
<evidence type="ECO:0008006" key="6">
    <source>
        <dbReference type="Google" id="ProtNLM"/>
    </source>
</evidence>
<keyword evidence="1" id="KW-0285">Flavoprotein</keyword>
<dbReference type="STRING" id="38488.A0A4Y8CNB5"/>
<dbReference type="EMBL" id="PHWZ01000510">
    <property type="protein sequence ID" value="TEY37759.1"/>
    <property type="molecule type" value="Genomic_DNA"/>
</dbReference>
<dbReference type="GO" id="GO:0044550">
    <property type="term" value="P:secondary metabolite biosynthetic process"/>
    <property type="evidence" value="ECO:0007669"/>
    <property type="project" value="TreeGrafter"/>
</dbReference>
<reference evidence="4 5" key="1">
    <citation type="submission" date="2017-11" db="EMBL/GenBank/DDBJ databases">
        <title>Comparative genomics of Botrytis spp.</title>
        <authorList>
            <person name="Valero-Jimenez C.A."/>
            <person name="Tapia P."/>
            <person name="Veloso J."/>
            <person name="Silva-Moreno E."/>
            <person name="Staats M."/>
            <person name="Valdes J.H."/>
            <person name="Van Kan J.A.L."/>
        </authorList>
    </citation>
    <scope>NUCLEOTIDE SEQUENCE [LARGE SCALE GENOMIC DNA]</scope>
    <source>
        <strain evidence="4 5">MUCL2830</strain>
    </source>
</reference>
<dbReference type="InterPro" id="IPR036188">
    <property type="entry name" value="FAD/NAD-bd_sf"/>
</dbReference>
<keyword evidence="2" id="KW-0274">FAD</keyword>
<evidence type="ECO:0000256" key="1">
    <source>
        <dbReference type="ARBA" id="ARBA00022630"/>
    </source>
</evidence>
<organism evidence="4 5">
    <name type="scientific">Botryotinia calthae</name>
    <dbReference type="NCBI Taxonomy" id="38488"/>
    <lineage>
        <taxon>Eukaryota</taxon>
        <taxon>Fungi</taxon>
        <taxon>Dikarya</taxon>
        <taxon>Ascomycota</taxon>
        <taxon>Pezizomycotina</taxon>
        <taxon>Leotiomycetes</taxon>
        <taxon>Helotiales</taxon>
        <taxon>Sclerotiniaceae</taxon>
        <taxon>Botryotinia</taxon>
    </lineage>
</organism>
<dbReference type="Proteomes" id="UP000297299">
    <property type="component" value="Unassembled WGS sequence"/>
</dbReference>
<keyword evidence="3" id="KW-0560">Oxidoreductase</keyword>
<proteinExistence type="predicted"/>
<evidence type="ECO:0000256" key="3">
    <source>
        <dbReference type="ARBA" id="ARBA00023002"/>
    </source>
</evidence>
<dbReference type="Gene3D" id="3.50.50.60">
    <property type="entry name" value="FAD/NAD(P)-binding domain"/>
    <property type="match status" value="1"/>
</dbReference>
<comment type="caution">
    <text evidence="4">The sequence shown here is derived from an EMBL/GenBank/DDBJ whole genome shotgun (WGS) entry which is preliminary data.</text>
</comment>
<gene>
    <name evidence="4" type="ORF">BOTCAL_0511g00030</name>
</gene>
<dbReference type="InterPro" id="IPR051104">
    <property type="entry name" value="FAD_monoxygenase"/>
</dbReference>
<protein>
    <recommendedName>
        <fullName evidence="6">FAD-binding domain-containing protein</fullName>
    </recommendedName>
</protein>
<dbReference type="OrthoDB" id="10021397at2759"/>
<dbReference type="PANTHER" id="PTHR46720">
    <property type="entry name" value="HYDROXYLASE, PUTATIVE (AFU_ORTHOLOGUE AFUA_3G01460)-RELATED"/>
    <property type="match status" value="1"/>
</dbReference>
<evidence type="ECO:0000313" key="5">
    <source>
        <dbReference type="Proteomes" id="UP000297299"/>
    </source>
</evidence>
<dbReference type="PANTHER" id="PTHR46720:SF3">
    <property type="entry name" value="FAD-BINDING DOMAIN-CONTAINING PROTEIN-RELATED"/>
    <property type="match status" value="1"/>
</dbReference>
<keyword evidence="5" id="KW-1185">Reference proteome</keyword>
<dbReference type="GO" id="GO:0016491">
    <property type="term" value="F:oxidoreductase activity"/>
    <property type="evidence" value="ECO:0007669"/>
    <property type="project" value="UniProtKB-KW"/>
</dbReference>
<evidence type="ECO:0000313" key="4">
    <source>
        <dbReference type="EMBL" id="TEY37759.1"/>
    </source>
</evidence>
<accession>A0A4Y8CNB5</accession>